<sequence length="133" mass="15243">MTIIERLYQYMDFRGLSAYEVEHACSISNGYLGKQRKKQGAVGTDILERIKTQYPELSIIWLFSGRGNMLIDASLPPEEQLAHEMNEEKAAYLTSKDEIIALLRAQVILLENALSDKQKLITLLEKETERKKP</sequence>
<name>A0A8X8LDM4_9BACT</name>
<dbReference type="EMBL" id="FNNO01000001">
    <property type="protein sequence ID" value="SDW18976.1"/>
    <property type="molecule type" value="Genomic_DNA"/>
</dbReference>
<comment type="caution">
    <text evidence="1">The sequence shown here is derived from an EMBL/GenBank/DDBJ whole genome shotgun (WGS) entry which is preliminary data.</text>
</comment>
<dbReference type="RefSeq" id="WP_139173813.1">
    <property type="nucleotide sequence ID" value="NZ_FNNO01000001.1"/>
</dbReference>
<proteinExistence type="predicted"/>
<accession>A0A8X8LDM4</accession>
<dbReference type="Proteomes" id="UP000198711">
    <property type="component" value="Unassembled WGS sequence"/>
</dbReference>
<keyword evidence="2" id="KW-1185">Reference proteome</keyword>
<protein>
    <submittedName>
        <fullName evidence="1">Uncharacterized protein</fullName>
    </submittedName>
</protein>
<gene>
    <name evidence="1" type="ORF">SAMN05444410_101465</name>
</gene>
<reference evidence="1 2" key="1">
    <citation type="submission" date="2016-10" db="EMBL/GenBank/DDBJ databases">
        <authorList>
            <person name="Varghese N."/>
            <person name="Submissions S."/>
        </authorList>
    </citation>
    <scope>NUCLEOTIDE SEQUENCE [LARGE SCALE GENOMIC DNA]</scope>
    <source>
        <strain evidence="1 2">DSM 25353</strain>
    </source>
</reference>
<evidence type="ECO:0000313" key="2">
    <source>
        <dbReference type="Proteomes" id="UP000198711"/>
    </source>
</evidence>
<organism evidence="1 2">
    <name type="scientific">Hydrobacter penzbergensis</name>
    <dbReference type="NCBI Taxonomy" id="1235997"/>
    <lineage>
        <taxon>Bacteria</taxon>
        <taxon>Pseudomonadati</taxon>
        <taxon>Bacteroidota</taxon>
        <taxon>Chitinophagia</taxon>
        <taxon>Chitinophagales</taxon>
        <taxon>Chitinophagaceae</taxon>
        <taxon>Hydrobacter</taxon>
    </lineage>
</organism>
<dbReference type="AlphaFoldDB" id="A0A8X8LDM4"/>
<evidence type="ECO:0000313" key="1">
    <source>
        <dbReference type="EMBL" id="SDW18976.1"/>
    </source>
</evidence>